<reference evidence="1" key="1">
    <citation type="submission" date="2021-05" db="EMBL/GenBank/DDBJ databases">
        <authorList>
            <person name="Scholz U."/>
            <person name="Mascher M."/>
            <person name="Fiebig A."/>
        </authorList>
    </citation>
    <scope>NUCLEOTIDE SEQUENCE [LARGE SCALE GENOMIC DNA]</scope>
</reference>
<proteinExistence type="predicted"/>
<protein>
    <submittedName>
        <fullName evidence="1">Uncharacterized protein</fullName>
    </submittedName>
</protein>
<reference evidence="1" key="2">
    <citation type="submission" date="2025-09" db="UniProtKB">
        <authorList>
            <consortium name="EnsemblPlants"/>
        </authorList>
    </citation>
    <scope>IDENTIFICATION</scope>
</reference>
<keyword evidence="2" id="KW-1185">Reference proteome</keyword>
<accession>A0ACD5YAV3</accession>
<dbReference type="EnsemblPlants" id="AVESA.00010b.r2.5DG0971540.1">
    <property type="protein sequence ID" value="AVESA.00010b.r2.5DG0971540.1.CDS"/>
    <property type="gene ID" value="AVESA.00010b.r2.5DG0971540"/>
</dbReference>
<sequence>MTSWRKYRAHVGNLSWNTDEDSLEDAFAGYHAIDAELIVDHETGRSRGFGFVRFKDDESLCEAIQDMNGQELDGPGHELTGAGRP</sequence>
<evidence type="ECO:0000313" key="1">
    <source>
        <dbReference type="EnsemblPlants" id="AVESA.00010b.r2.5DG0971540.1.CDS"/>
    </source>
</evidence>
<dbReference type="Proteomes" id="UP001732700">
    <property type="component" value="Chromosome 5D"/>
</dbReference>
<evidence type="ECO:0000313" key="2">
    <source>
        <dbReference type="Proteomes" id="UP001732700"/>
    </source>
</evidence>
<name>A0ACD5YAV3_AVESA</name>
<organism evidence="1 2">
    <name type="scientific">Avena sativa</name>
    <name type="common">Oat</name>
    <dbReference type="NCBI Taxonomy" id="4498"/>
    <lineage>
        <taxon>Eukaryota</taxon>
        <taxon>Viridiplantae</taxon>
        <taxon>Streptophyta</taxon>
        <taxon>Embryophyta</taxon>
        <taxon>Tracheophyta</taxon>
        <taxon>Spermatophyta</taxon>
        <taxon>Magnoliopsida</taxon>
        <taxon>Liliopsida</taxon>
        <taxon>Poales</taxon>
        <taxon>Poaceae</taxon>
        <taxon>BOP clade</taxon>
        <taxon>Pooideae</taxon>
        <taxon>Poodae</taxon>
        <taxon>Poeae</taxon>
        <taxon>Poeae Chloroplast Group 1 (Aveneae type)</taxon>
        <taxon>Aveninae</taxon>
        <taxon>Avena</taxon>
    </lineage>
</organism>